<dbReference type="EMBL" id="LR797363">
    <property type="protein sequence ID" value="CAB4210721.1"/>
    <property type="molecule type" value="Genomic_DNA"/>
</dbReference>
<accession>A0A6J5PLD1</accession>
<name>A0A6J5PLD1_9CAUD</name>
<protein>
    <submittedName>
        <fullName evidence="1">Uncharacterized protein</fullName>
    </submittedName>
</protein>
<evidence type="ECO:0000313" key="1">
    <source>
        <dbReference type="EMBL" id="CAB4169975.1"/>
    </source>
</evidence>
<dbReference type="EMBL" id="LR797267">
    <property type="protein sequence ID" value="CAB4197251.1"/>
    <property type="molecule type" value="Genomic_DNA"/>
</dbReference>
<reference evidence="1" key="1">
    <citation type="submission" date="2020-05" db="EMBL/GenBank/DDBJ databases">
        <authorList>
            <person name="Chiriac C."/>
            <person name="Salcher M."/>
            <person name="Ghai R."/>
            <person name="Kavagutti S V."/>
        </authorList>
    </citation>
    <scope>NUCLEOTIDE SEQUENCE</scope>
</reference>
<dbReference type="EMBL" id="LR796854">
    <property type="protein sequence ID" value="CAB4169975.1"/>
    <property type="molecule type" value="Genomic_DNA"/>
</dbReference>
<sequence length="64" mass="7089">MVHIRLLFAALEALPILDKWFQQATIAYVKMQKEKNNVEYLEAMGVAKADKDVTGLAANLGGKL</sequence>
<proteinExistence type="predicted"/>
<gene>
    <name evidence="2" type="ORF">UFOVP1318_5</name>
    <name evidence="3" type="ORF">UFOVP1430_39</name>
    <name evidence="1" type="ORF">UFOVP903_41</name>
</gene>
<evidence type="ECO:0000313" key="3">
    <source>
        <dbReference type="EMBL" id="CAB4210721.1"/>
    </source>
</evidence>
<evidence type="ECO:0000313" key="2">
    <source>
        <dbReference type="EMBL" id="CAB4197251.1"/>
    </source>
</evidence>
<organism evidence="1">
    <name type="scientific">uncultured Caudovirales phage</name>
    <dbReference type="NCBI Taxonomy" id="2100421"/>
    <lineage>
        <taxon>Viruses</taxon>
        <taxon>Duplodnaviria</taxon>
        <taxon>Heunggongvirae</taxon>
        <taxon>Uroviricota</taxon>
        <taxon>Caudoviricetes</taxon>
        <taxon>Peduoviridae</taxon>
        <taxon>Maltschvirus</taxon>
        <taxon>Maltschvirus maltsch</taxon>
    </lineage>
</organism>